<organism evidence="3 4">
    <name type="scientific">Mytilus galloprovincialis</name>
    <name type="common">Mediterranean mussel</name>
    <dbReference type="NCBI Taxonomy" id="29158"/>
    <lineage>
        <taxon>Eukaryota</taxon>
        <taxon>Metazoa</taxon>
        <taxon>Spiralia</taxon>
        <taxon>Lophotrochozoa</taxon>
        <taxon>Mollusca</taxon>
        <taxon>Bivalvia</taxon>
        <taxon>Autobranchia</taxon>
        <taxon>Pteriomorphia</taxon>
        <taxon>Mytilida</taxon>
        <taxon>Mytiloidea</taxon>
        <taxon>Mytilidae</taxon>
        <taxon>Mytilinae</taxon>
        <taxon>Mytilus</taxon>
    </lineage>
</organism>
<evidence type="ECO:0000256" key="1">
    <source>
        <dbReference type="SAM" id="MobiDB-lite"/>
    </source>
</evidence>
<dbReference type="GO" id="GO:0003676">
    <property type="term" value="F:nucleic acid binding"/>
    <property type="evidence" value="ECO:0007669"/>
    <property type="project" value="InterPro"/>
</dbReference>
<dbReference type="OrthoDB" id="2686689at2759"/>
<evidence type="ECO:0000313" key="3">
    <source>
        <dbReference type="EMBL" id="VDI59372.1"/>
    </source>
</evidence>
<dbReference type="InterPro" id="IPR058913">
    <property type="entry name" value="Integrase_dom_put"/>
</dbReference>
<feature type="domain" description="Integrase core" evidence="2">
    <location>
        <begin position="208"/>
        <end position="381"/>
    </location>
</feature>
<dbReference type="EMBL" id="UYJE01007939">
    <property type="protein sequence ID" value="VDI59372.1"/>
    <property type="molecule type" value="Genomic_DNA"/>
</dbReference>
<dbReference type="Pfam" id="PF24764">
    <property type="entry name" value="rva_4"/>
    <property type="match status" value="1"/>
</dbReference>
<gene>
    <name evidence="3" type="ORF">MGAL_10B077782</name>
</gene>
<sequence length="409" mass="46682">MATDARNVFLDQIKSTIDYCVRVGSAESIELSKRKNIQDRLKILKNGVRRGGEHLSDNEIVMILASITELGETLDQVEANDEDDTLNKGYRPPKQEPRKGSPAFVITAGQLQFLTKYGISASKIAETFHVSESTIRRRLRSFNIKLREGKYDSISDEELCEKVKDTIGTNRKIGPNSILQRLKYNGITVQRRRVRQACNSVDPFGCATRWGIYIHGAIDGFSRVVTFLYASTNNKSATVLSLFKQAVSEYGVPSRIRVDKGVENEDVCKFMEEYRGRDRGSAIKGKSCHNVRIERYWVEVWNNVVSEYYDLFTYLEYRGVLDITDEDDIKILQFVFLPRLNYSLEQNRFQNNNHGLSTENHRSPNALFVTGILNNMNSDCIALRDLISEPNASAVNENEPEQIRDETHE</sequence>
<dbReference type="Gene3D" id="3.30.420.10">
    <property type="entry name" value="Ribonuclease H-like superfamily/Ribonuclease H"/>
    <property type="match status" value="1"/>
</dbReference>
<dbReference type="InterPro" id="IPR036397">
    <property type="entry name" value="RNaseH_sf"/>
</dbReference>
<proteinExistence type="predicted"/>
<dbReference type="InterPro" id="IPR012337">
    <property type="entry name" value="RNaseH-like_sf"/>
</dbReference>
<dbReference type="Proteomes" id="UP000596742">
    <property type="component" value="Unassembled WGS sequence"/>
</dbReference>
<keyword evidence="4" id="KW-1185">Reference proteome</keyword>
<dbReference type="PANTHER" id="PTHR46791:SF5">
    <property type="entry name" value="CLR5 DOMAIN-CONTAINING PROTEIN-RELATED"/>
    <property type="match status" value="1"/>
</dbReference>
<comment type="caution">
    <text evidence="3">The sequence shown here is derived from an EMBL/GenBank/DDBJ whole genome shotgun (WGS) entry which is preliminary data.</text>
</comment>
<reference evidence="3" key="1">
    <citation type="submission" date="2018-11" db="EMBL/GenBank/DDBJ databases">
        <authorList>
            <person name="Alioto T."/>
            <person name="Alioto T."/>
        </authorList>
    </citation>
    <scope>NUCLEOTIDE SEQUENCE</scope>
</reference>
<feature type="non-terminal residue" evidence="3">
    <location>
        <position position="409"/>
    </location>
</feature>
<dbReference type="SUPFAM" id="SSF53098">
    <property type="entry name" value="Ribonuclease H-like"/>
    <property type="match status" value="1"/>
</dbReference>
<name>A0A8B6G675_MYTGA</name>
<dbReference type="PANTHER" id="PTHR46791">
    <property type="entry name" value="EXPRESSED PROTEIN"/>
    <property type="match status" value="1"/>
</dbReference>
<feature type="region of interest" description="Disordered" evidence="1">
    <location>
        <begin position="79"/>
        <end position="101"/>
    </location>
</feature>
<protein>
    <recommendedName>
        <fullName evidence="2">Integrase core domain-containing protein</fullName>
    </recommendedName>
</protein>
<evidence type="ECO:0000259" key="2">
    <source>
        <dbReference type="Pfam" id="PF24764"/>
    </source>
</evidence>
<accession>A0A8B6G675</accession>
<evidence type="ECO:0000313" key="4">
    <source>
        <dbReference type="Proteomes" id="UP000596742"/>
    </source>
</evidence>
<dbReference type="AlphaFoldDB" id="A0A8B6G675"/>